<keyword evidence="2" id="KW-1185">Reference proteome</keyword>
<dbReference type="PANTHER" id="PTHR31228:SF22">
    <property type="entry name" value="CYSTATIN_MONELLIN SUPERFAMILY PROTEIN"/>
    <property type="match status" value="1"/>
</dbReference>
<organism evidence="1 2">
    <name type="scientific">Cuscuta epithymum</name>
    <dbReference type="NCBI Taxonomy" id="186058"/>
    <lineage>
        <taxon>Eukaryota</taxon>
        <taxon>Viridiplantae</taxon>
        <taxon>Streptophyta</taxon>
        <taxon>Embryophyta</taxon>
        <taxon>Tracheophyta</taxon>
        <taxon>Spermatophyta</taxon>
        <taxon>Magnoliopsida</taxon>
        <taxon>eudicotyledons</taxon>
        <taxon>Gunneridae</taxon>
        <taxon>Pentapetalae</taxon>
        <taxon>asterids</taxon>
        <taxon>lamiids</taxon>
        <taxon>Solanales</taxon>
        <taxon>Convolvulaceae</taxon>
        <taxon>Cuscuteae</taxon>
        <taxon>Cuscuta</taxon>
        <taxon>Cuscuta subgen. Cuscuta</taxon>
    </lineage>
</organism>
<reference evidence="1" key="1">
    <citation type="submission" date="2022-07" db="EMBL/GenBank/DDBJ databases">
        <authorList>
            <person name="Macas J."/>
            <person name="Novak P."/>
            <person name="Neumann P."/>
        </authorList>
    </citation>
    <scope>NUCLEOTIDE SEQUENCE</scope>
</reference>
<dbReference type="EMBL" id="CAMAPF010000062">
    <property type="protein sequence ID" value="CAH9089842.1"/>
    <property type="molecule type" value="Genomic_DNA"/>
</dbReference>
<proteinExistence type="predicted"/>
<dbReference type="PANTHER" id="PTHR31228">
    <property type="entry name" value="CYSTATIN/MONELLIN SUPERFAMILY PROTEIN"/>
    <property type="match status" value="1"/>
</dbReference>
<gene>
    <name evidence="1" type="ORF">CEPIT_LOCUS11029</name>
</gene>
<dbReference type="AlphaFoldDB" id="A0AAV0D0C6"/>
<evidence type="ECO:0008006" key="3">
    <source>
        <dbReference type="Google" id="ProtNLM"/>
    </source>
</evidence>
<comment type="caution">
    <text evidence="1">The sequence shown here is derived from an EMBL/GenBank/DDBJ whole genome shotgun (WGS) entry which is preliminary data.</text>
</comment>
<evidence type="ECO:0000313" key="2">
    <source>
        <dbReference type="Proteomes" id="UP001152523"/>
    </source>
</evidence>
<accession>A0AAV0D0C6</accession>
<sequence length="271" mass="30711">MANQEITCGDDGGYLPPVYEKVRGEDGRYIWKRLDLRGRGQQHATPPPVTSPYRLGSTKGCFRKGYLAPLSELQELDYPWGGYVGVEKRFCRKYSFEDDESKFDPRRFYGRDPWDVPVEEPEVTFEEFMRFLKQVRESKGYDVDCQVPICSMGRGNIFIPITDLPELPSTDPDFYQDAVLSPVLLAIQHINQATGKNYKLLEITKAVETSTYKVYVTFTAKEAEEDDEAAAPTTFQAIVCTPPGSWPKVGPLLEWRFKPDLSSSTSSSLST</sequence>
<protein>
    <recommendedName>
        <fullName evidence="3">Cystatin domain-containing protein</fullName>
    </recommendedName>
</protein>
<name>A0AAV0D0C6_9ASTE</name>
<evidence type="ECO:0000313" key="1">
    <source>
        <dbReference type="EMBL" id="CAH9089842.1"/>
    </source>
</evidence>
<dbReference type="Proteomes" id="UP001152523">
    <property type="component" value="Unassembled WGS sequence"/>
</dbReference>